<dbReference type="Gene3D" id="3.40.50.300">
    <property type="entry name" value="P-loop containing nucleotide triphosphate hydrolases"/>
    <property type="match status" value="1"/>
</dbReference>
<dbReference type="GO" id="GO:0042254">
    <property type="term" value="P:ribosome biogenesis"/>
    <property type="evidence" value="ECO:0007669"/>
    <property type="project" value="TreeGrafter"/>
</dbReference>
<dbReference type="AlphaFoldDB" id="A0A8H7WGF0"/>
<dbReference type="GO" id="GO:1990275">
    <property type="term" value="F:preribosome binding"/>
    <property type="evidence" value="ECO:0007669"/>
    <property type="project" value="TreeGrafter"/>
</dbReference>
<comment type="caution">
    <text evidence="2">The sequence shown here is derived from an EMBL/GenBank/DDBJ whole genome shotgun (WGS) entry which is preliminary data.</text>
</comment>
<reference evidence="2" key="1">
    <citation type="submission" date="2021-02" db="EMBL/GenBank/DDBJ databases">
        <title>Genome sequence Cadophora malorum strain M34.</title>
        <authorList>
            <person name="Stefanovic E."/>
            <person name="Vu D."/>
            <person name="Scully C."/>
            <person name="Dijksterhuis J."/>
            <person name="Roader J."/>
            <person name="Houbraken J."/>
        </authorList>
    </citation>
    <scope>NUCLEOTIDE SEQUENCE</scope>
    <source>
        <strain evidence="2">M34</strain>
    </source>
</reference>
<sequence>MGEQAASCEAGQQAVFDGLKHHFGAQRLGTELTMFENIRKAHPDFHVTCADPSKSDLVGYAKAGHARLIQDTGELFDVTRVYMAPVPRREGSGSLRDNTRFSRWKMTWKKSEYILYEVKWTEYMSPFRVYYVLSPRNPDDTETSKATDDLLFAVGAWTTELHKEIYVFDDAHWSKDKELFASVQGASWDEVILNPVMKANLIEDVQGFFDNKNLYKSLAVPWKRGLILHGVPGNGKTISLKALINALSARADPVPSLYVKSFDACQGPKYSIRSIFSHARVMAPCLLIFEDLDSLVTDKTRSYFLNEVDGLESNDGILMIGSTNHLNSLDPAISKRPSRFDRKYHFKIPNEEERVAYCRFWRKKLVGSHLVDFPEDLCVVIAKLSDGFSFAYMKELFVIALLTIARGGGLGEEDVQAEDTKSSTDSDPIVIERGDTAAEKIATSDAENTGIAEKDAPERKKQRTLPVIDVPEHLRDNRLLKVVEAQLRMLLEEMDNSDAEDAPVIKPADEENDMCGDYAQQLRILARQNARANQ</sequence>
<evidence type="ECO:0000313" key="3">
    <source>
        <dbReference type="Proteomes" id="UP000664132"/>
    </source>
</evidence>
<protein>
    <recommendedName>
        <fullName evidence="1">ATPase AAA-type core domain-containing protein</fullName>
    </recommendedName>
</protein>
<dbReference type="InterPro" id="IPR027417">
    <property type="entry name" value="P-loop_NTPase"/>
</dbReference>
<proteinExistence type="predicted"/>
<feature type="domain" description="ATPase AAA-type core" evidence="1">
    <location>
        <begin position="226"/>
        <end position="346"/>
    </location>
</feature>
<dbReference type="EMBL" id="JAFJYH010000022">
    <property type="protein sequence ID" value="KAG4424276.1"/>
    <property type="molecule type" value="Genomic_DNA"/>
</dbReference>
<evidence type="ECO:0000259" key="1">
    <source>
        <dbReference type="Pfam" id="PF00004"/>
    </source>
</evidence>
<dbReference type="InterPro" id="IPR003959">
    <property type="entry name" value="ATPase_AAA_core"/>
</dbReference>
<dbReference type="GO" id="GO:0016887">
    <property type="term" value="F:ATP hydrolysis activity"/>
    <property type="evidence" value="ECO:0007669"/>
    <property type="project" value="InterPro"/>
</dbReference>
<keyword evidence="3" id="KW-1185">Reference proteome</keyword>
<dbReference type="Pfam" id="PF00004">
    <property type="entry name" value="AAA"/>
    <property type="match status" value="1"/>
</dbReference>
<dbReference type="CDD" id="cd19481">
    <property type="entry name" value="RecA-like_protease"/>
    <property type="match status" value="1"/>
</dbReference>
<accession>A0A8H7WGF0</accession>
<dbReference type="Gene3D" id="1.10.8.60">
    <property type="match status" value="1"/>
</dbReference>
<dbReference type="GO" id="GO:0005634">
    <property type="term" value="C:nucleus"/>
    <property type="evidence" value="ECO:0007669"/>
    <property type="project" value="TreeGrafter"/>
</dbReference>
<dbReference type="Proteomes" id="UP000664132">
    <property type="component" value="Unassembled WGS sequence"/>
</dbReference>
<dbReference type="OrthoDB" id="2115716at2759"/>
<dbReference type="PANTHER" id="PTHR23077">
    <property type="entry name" value="AAA-FAMILY ATPASE"/>
    <property type="match status" value="1"/>
</dbReference>
<organism evidence="2 3">
    <name type="scientific">Cadophora malorum</name>
    <dbReference type="NCBI Taxonomy" id="108018"/>
    <lineage>
        <taxon>Eukaryota</taxon>
        <taxon>Fungi</taxon>
        <taxon>Dikarya</taxon>
        <taxon>Ascomycota</taxon>
        <taxon>Pezizomycotina</taxon>
        <taxon>Leotiomycetes</taxon>
        <taxon>Helotiales</taxon>
        <taxon>Ploettnerulaceae</taxon>
        <taxon>Cadophora</taxon>
    </lineage>
</organism>
<dbReference type="SUPFAM" id="SSF52540">
    <property type="entry name" value="P-loop containing nucleoside triphosphate hydrolases"/>
    <property type="match status" value="1"/>
</dbReference>
<dbReference type="PANTHER" id="PTHR23077:SF132">
    <property type="entry name" value="ATP-DEPENDENT ZN PROTEASE"/>
    <property type="match status" value="1"/>
</dbReference>
<dbReference type="GO" id="GO:0005524">
    <property type="term" value="F:ATP binding"/>
    <property type="evidence" value="ECO:0007669"/>
    <property type="project" value="InterPro"/>
</dbReference>
<name>A0A8H7WGF0_9HELO</name>
<dbReference type="GO" id="GO:0003723">
    <property type="term" value="F:RNA binding"/>
    <property type="evidence" value="ECO:0007669"/>
    <property type="project" value="TreeGrafter"/>
</dbReference>
<evidence type="ECO:0000313" key="2">
    <source>
        <dbReference type="EMBL" id="KAG4424276.1"/>
    </source>
</evidence>
<dbReference type="InterPro" id="IPR050168">
    <property type="entry name" value="AAA_ATPase_domain"/>
</dbReference>
<gene>
    <name evidence="2" type="ORF">IFR04_002517</name>
</gene>